<organism evidence="2 3">
    <name type="scientific">Olea europaea subsp. europaea</name>
    <dbReference type="NCBI Taxonomy" id="158383"/>
    <lineage>
        <taxon>Eukaryota</taxon>
        <taxon>Viridiplantae</taxon>
        <taxon>Streptophyta</taxon>
        <taxon>Embryophyta</taxon>
        <taxon>Tracheophyta</taxon>
        <taxon>Spermatophyta</taxon>
        <taxon>Magnoliopsida</taxon>
        <taxon>eudicotyledons</taxon>
        <taxon>Gunneridae</taxon>
        <taxon>Pentapetalae</taxon>
        <taxon>asterids</taxon>
        <taxon>lamiids</taxon>
        <taxon>Lamiales</taxon>
        <taxon>Oleaceae</taxon>
        <taxon>Oleeae</taxon>
        <taxon>Olea</taxon>
    </lineage>
</organism>
<feature type="compositionally biased region" description="Polar residues" evidence="1">
    <location>
        <begin position="202"/>
        <end position="211"/>
    </location>
</feature>
<evidence type="ECO:0000313" key="2">
    <source>
        <dbReference type="EMBL" id="CAA3006496.1"/>
    </source>
</evidence>
<feature type="region of interest" description="Disordered" evidence="1">
    <location>
        <begin position="195"/>
        <end position="215"/>
    </location>
</feature>
<name>A0A8S0TNS8_OLEEU</name>
<dbReference type="AlphaFoldDB" id="A0A8S0TNS8"/>
<accession>A0A8S0TNS8</accession>
<dbReference type="EMBL" id="CACTIH010007260">
    <property type="protein sequence ID" value="CAA3006496.1"/>
    <property type="molecule type" value="Genomic_DNA"/>
</dbReference>
<dbReference type="Proteomes" id="UP000594638">
    <property type="component" value="Unassembled WGS sequence"/>
</dbReference>
<gene>
    <name evidence="2" type="ORF">OLEA9_A082588</name>
</gene>
<protein>
    <submittedName>
        <fullName evidence="2">Uncharacterized protein</fullName>
    </submittedName>
</protein>
<proteinExistence type="predicted"/>
<reference evidence="2 3" key="1">
    <citation type="submission" date="2019-12" db="EMBL/GenBank/DDBJ databases">
        <authorList>
            <person name="Alioto T."/>
            <person name="Alioto T."/>
            <person name="Gomez Garrido J."/>
        </authorList>
    </citation>
    <scope>NUCLEOTIDE SEQUENCE [LARGE SCALE GENOMIC DNA]</scope>
</reference>
<keyword evidence="3" id="KW-1185">Reference proteome</keyword>
<evidence type="ECO:0000313" key="3">
    <source>
        <dbReference type="Proteomes" id="UP000594638"/>
    </source>
</evidence>
<sequence length="481" mass="52650">MPSWAQDPPGRVLHVAAAAVLPLMRMVRMQMKLFHGHAVGHQSPSRLIMVGCGTQQATRSKNNTIKQRCILNLNRSHSPLRLARPRELLLPRGLCIQRGHEGRLRGYCRGKAATTKTAEDDHGDGDGRNKPPIIHWTRTILISAGQARMWRRIGLLRGFVPGEFGPLVALGRATLPRALELLFCPETNCIIGRERKQRNSRTGHAQSTCARSTKRRGLPAADPQCQARHIFSFSIGRFWPARKCAKSRLLLASNRAVNKTATMRQTQRGASGSVRYAPREGQSAQVCRPVVVEACEQFASCSCVLGDEIRAPAGRCRCVRHAGPKRRFTCVPFEMRTPQEDCGVLCNGIGGCSQAEPGWRDMRLECVITSGCSPASSPYIRNGRSCRFVPPRSSPRLAHESRGQAGRRAVFFYVSENNKSGVACCCAIALPPPVFAVEWAELRRRLFRVTALDGHSQALLTGAQESSAAAAAAAPDAAGQE</sequence>
<dbReference type="Gramene" id="OE9A082588T1">
    <property type="protein sequence ID" value="OE9A082588C1"/>
    <property type="gene ID" value="OE9A082588"/>
</dbReference>
<comment type="caution">
    <text evidence="2">The sequence shown here is derived from an EMBL/GenBank/DDBJ whole genome shotgun (WGS) entry which is preliminary data.</text>
</comment>
<evidence type="ECO:0000256" key="1">
    <source>
        <dbReference type="SAM" id="MobiDB-lite"/>
    </source>
</evidence>